<name>A0A6C2TXT1_PONDE</name>
<organism evidence="6 7">
    <name type="scientific">Pontiella desulfatans</name>
    <dbReference type="NCBI Taxonomy" id="2750659"/>
    <lineage>
        <taxon>Bacteria</taxon>
        <taxon>Pseudomonadati</taxon>
        <taxon>Kiritimatiellota</taxon>
        <taxon>Kiritimatiellia</taxon>
        <taxon>Kiritimatiellales</taxon>
        <taxon>Pontiellaceae</taxon>
        <taxon>Pontiella</taxon>
    </lineage>
</organism>
<dbReference type="GO" id="GO:0000976">
    <property type="term" value="F:transcription cis-regulatory region binding"/>
    <property type="evidence" value="ECO:0007669"/>
    <property type="project" value="TreeGrafter"/>
</dbReference>
<dbReference type="EMBL" id="CAAHFG010000001">
    <property type="protein sequence ID" value="VGO12538.1"/>
    <property type="molecule type" value="Genomic_DNA"/>
</dbReference>
<dbReference type="SUPFAM" id="SSF53822">
    <property type="entry name" value="Periplasmic binding protein-like I"/>
    <property type="match status" value="1"/>
</dbReference>
<dbReference type="SUPFAM" id="SSF47413">
    <property type="entry name" value="lambda repressor-like DNA-binding domains"/>
    <property type="match status" value="1"/>
</dbReference>
<evidence type="ECO:0000256" key="2">
    <source>
        <dbReference type="ARBA" id="ARBA00023015"/>
    </source>
</evidence>
<dbReference type="SMART" id="SM00354">
    <property type="entry name" value="HTH_LACI"/>
    <property type="match status" value="1"/>
</dbReference>
<dbReference type="GO" id="GO:0003700">
    <property type="term" value="F:DNA-binding transcription factor activity"/>
    <property type="evidence" value="ECO:0007669"/>
    <property type="project" value="TreeGrafter"/>
</dbReference>
<evidence type="ECO:0000256" key="4">
    <source>
        <dbReference type="ARBA" id="ARBA00023163"/>
    </source>
</evidence>
<gene>
    <name evidence="6" type="primary">cytR_2</name>
    <name evidence="6" type="ORF">PDESU_01091</name>
</gene>
<sequence>MKVTMDDVAKKLGVSNATVSLALNNSPKIARATREKVLAAAKELGYQTNPYISALMAARRQGRNPTQTPVIALITPTREEGEWKTNYHLQRFIDGSSNTAASLGIRTETFWIGEKNMTARRMNDILCNRGIRGAIMLTHGVWGKKLDYAWQNIATVTYGVRQLEPDTDWVAADFYGNMEKTLGILRRHNLERIGFVMDKPFPYTHHNRWLAAYLMEQQRVAVKPIKKIKPWLDPEPSFESFSKWFHASKPEAIICVRPPTVMGWLERMGLNVPEDIGVVTIGTAETGGEISGIVENTRTSGKLAVEMLLERIYHGEFGNYSEPHHVTVSGVWNRGKTLKYV</sequence>
<evidence type="ECO:0000259" key="5">
    <source>
        <dbReference type="PROSITE" id="PS50932"/>
    </source>
</evidence>
<evidence type="ECO:0000313" key="7">
    <source>
        <dbReference type="Proteomes" id="UP000366872"/>
    </source>
</evidence>
<dbReference type="InterPro" id="IPR046335">
    <property type="entry name" value="LacI/GalR-like_sensor"/>
</dbReference>
<dbReference type="InterPro" id="IPR010982">
    <property type="entry name" value="Lambda_DNA-bd_dom_sf"/>
</dbReference>
<keyword evidence="3" id="KW-0238">DNA-binding</keyword>
<accession>A0A6C2TXT1</accession>
<feature type="domain" description="HTH lacI-type" evidence="5">
    <location>
        <begin position="3"/>
        <end position="57"/>
    </location>
</feature>
<dbReference type="AlphaFoldDB" id="A0A6C2TXT1"/>
<reference evidence="6 7" key="1">
    <citation type="submission" date="2019-04" db="EMBL/GenBank/DDBJ databases">
        <authorList>
            <person name="Van Vliet M D."/>
        </authorList>
    </citation>
    <scope>NUCLEOTIDE SEQUENCE [LARGE SCALE GENOMIC DNA]</scope>
    <source>
        <strain evidence="6 7">F1</strain>
    </source>
</reference>
<dbReference type="PROSITE" id="PS50932">
    <property type="entry name" value="HTH_LACI_2"/>
    <property type="match status" value="1"/>
</dbReference>
<evidence type="ECO:0000256" key="1">
    <source>
        <dbReference type="ARBA" id="ARBA00022491"/>
    </source>
</evidence>
<protein>
    <submittedName>
        <fullName evidence="6">HTH-type transcriptional repressor CytR</fullName>
    </submittedName>
</protein>
<dbReference type="InterPro" id="IPR000843">
    <property type="entry name" value="HTH_LacI"/>
</dbReference>
<proteinExistence type="predicted"/>
<dbReference type="Gene3D" id="3.40.50.2300">
    <property type="match status" value="2"/>
</dbReference>
<dbReference type="InterPro" id="IPR028082">
    <property type="entry name" value="Peripla_BP_I"/>
</dbReference>
<dbReference type="RefSeq" id="WP_136078193.1">
    <property type="nucleotide sequence ID" value="NZ_CAAHFG010000001.1"/>
</dbReference>
<keyword evidence="2" id="KW-0805">Transcription regulation</keyword>
<dbReference type="Pfam" id="PF00356">
    <property type="entry name" value="LacI"/>
    <property type="match status" value="1"/>
</dbReference>
<dbReference type="Pfam" id="PF13377">
    <property type="entry name" value="Peripla_BP_3"/>
    <property type="match status" value="1"/>
</dbReference>
<evidence type="ECO:0000313" key="6">
    <source>
        <dbReference type="EMBL" id="VGO12538.1"/>
    </source>
</evidence>
<dbReference type="PANTHER" id="PTHR30146">
    <property type="entry name" value="LACI-RELATED TRANSCRIPTIONAL REPRESSOR"/>
    <property type="match status" value="1"/>
</dbReference>
<dbReference type="PANTHER" id="PTHR30146:SF148">
    <property type="entry name" value="HTH-TYPE TRANSCRIPTIONAL REPRESSOR PURR-RELATED"/>
    <property type="match status" value="1"/>
</dbReference>
<dbReference type="CDD" id="cd01392">
    <property type="entry name" value="HTH_LacI"/>
    <property type="match status" value="1"/>
</dbReference>
<keyword evidence="7" id="KW-1185">Reference proteome</keyword>
<keyword evidence="1" id="KW-0678">Repressor</keyword>
<keyword evidence="4" id="KW-0804">Transcription</keyword>
<dbReference type="Proteomes" id="UP000366872">
    <property type="component" value="Unassembled WGS sequence"/>
</dbReference>
<dbReference type="Gene3D" id="1.10.260.40">
    <property type="entry name" value="lambda repressor-like DNA-binding domains"/>
    <property type="match status" value="1"/>
</dbReference>
<evidence type="ECO:0000256" key="3">
    <source>
        <dbReference type="ARBA" id="ARBA00023125"/>
    </source>
</evidence>